<feature type="region of interest" description="Disordered" evidence="1">
    <location>
        <begin position="1"/>
        <end position="55"/>
    </location>
</feature>
<feature type="compositionally biased region" description="Pro residues" evidence="1">
    <location>
        <begin position="95"/>
        <end position="104"/>
    </location>
</feature>
<name>A0A4Q9MMQ9_9APHY</name>
<feature type="compositionally biased region" description="Polar residues" evidence="1">
    <location>
        <begin position="387"/>
        <end position="405"/>
    </location>
</feature>
<feature type="compositionally biased region" description="Low complexity" evidence="1">
    <location>
        <begin position="346"/>
        <end position="361"/>
    </location>
</feature>
<evidence type="ECO:0000256" key="1">
    <source>
        <dbReference type="SAM" id="MobiDB-lite"/>
    </source>
</evidence>
<reference evidence="2" key="1">
    <citation type="submission" date="2019-01" db="EMBL/GenBank/DDBJ databases">
        <title>Draft genome sequences of three monokaryotic isolates of the white-rot basidiomycete fungus Dichomitus squalens.</title>
        <authorList>
            <consortium name="DOE Joint Genome Institute"/>
            <person name="Lopez S.C."/>
            <person name="Andreopoulos B."/>
            <person name="Pangilinan J."/>
            <person name="Lipzen A."/>
            <person name="Riley R."/>
            <person name="Ahrendt S."/>
            <person name="Ng V."/>
            <person name="Barry K."/>
            <person name="Daum C."/>
            <person name="Grigoriev I.V."/>
            <person name="Hilden K.S."/>
            <person name="Makela M.R."/>
            <person name="de Vries R.P."/>
        </authorList>
    </citation>
    <scope>NUCLEOTIDE SEQUENCE [LARGE SCALE GENOMIC DNA]</scope>
    <source>
        <strain evidence="2">OM18370.1</strain>
    </source>
</reference>
<feature type="compositionally biased region" description="Basic and acidic residues" evidence="1">
    <location>
        <begin position="333"/>
        <end position="344"/>
    </location>
</feature>
<feature type="region of interest" description="Disordered" evidence="1">
    <location>
        <begin position="441"/>
        <end position="573"/>
    </location>
</feature>
<evidence type="ECO:0000313" key="2">
    <source>
        <dbReference type="EMBL" id="TBU28944.1"/>
    </source>
</evidence>
<dbReference type="Proteomes" id="UP000292957">
    <property type="component" value="Unassembled WGS sequence"/>
</dbReference>
<feature type="region of interest" description="Disordered" evidence="1">
    <location>
        <begin position="92"/>
        <end position="132"/>
    </location>
</feature>
<dbReference type="AlphaFoldDB" id="A0A4Q9MMQ9"/>
<protein>
    <submittedName>
        <fullName evidence="2">Uncharacterized protein</fullName>
    </submittedName>
</protein>
<proteinExistence type="predicted"/>
<feature type="compositionally biased region" description="Low complexity" evidence="1">
    <location>
        <begin position="262"/>
        <end position="278"/>
    </location>
</feature>
<accession>A0A4Q9MMQ9</accession>
<feature type="compositionally biased region" description="Polar residues" evidence="1">
    <location>
        <begin position="540"/>
        <end position="573"/>
    </location>
</feature>
<sequence>MSSPPSPAIGQVVHEKGRVKKRDRPPALAIADPTSGSDREARYERAVGNDSRQPSVQVFAAEEHATDVETDVPRSASATSSLDPYYFGVHTPSDSPIPPVPAVPSVPSLPRTPEMRSYEPVTPGRDPAAIDRRTLVGVGELATPRWARGARNDDYEFVAQERVEEVNEDDMVEVERPEDERDSDSPWTIEAIDGEQDEKNELMEVKPVSRPLRSRRSVAEESGGEEILYPRYRQAQYSDAPPTPQVPSQSQSDSEVLAGSMPSAVAEAEPPPSAFATPPQRPRKRTSEEFELDNGVLVPKFSSANGTPGTAKDKDKVRRHRSLGVGIPSQATPKEKVKDRRRDTLSVSVRHSRQGSSSSSHGEAHHPRRMHNSDFSHLPPSPSSSSIQQFLKHTGNTSSSASSPLHTLPHLASNVAHSLLRGTQEGWSDLDDQTTLEALRKIDGLSGKTARARSSIGGHSRIGSSSRPGTPAKATTQWEGIESGGSIKGSKRSSMYASQSGKERGKEGAHRVTSNPALSSGEGAADIDHVATSGDDAHHSSPQPDRSAKKTGTASARSSFTPKRGSASSGTYA</sequence>
<feature type="non-terminal residue" evidence="2">
    <location>
        <position position="573"/>
    </location>
</feature>
<organism evidence="2">
    <name type="scientific">Dichomitus squalens</name>
    <dbReference type="NCBI Taxonomy" id="114155"/>
    <lineage>
        <taxon>Eukaryota</taxon>
        <taxon>Fungi</taxon>
        <taxon>Dikarya</taxon>
        <taxon>Basidiomycota</taxon>
        <taxon>Agaricomycotina</taxon>
        <taxon>Agaricomycetes</taxon>
        <taxon>Polyporales</taxon>
        <taxon>Polyporaceae</taxon>
        <taxon>Dichomitus</taxon>
    </lineage>
</organism>
<feature type="region of interest" description="Disordered" evidence="1">
    <location>
        <begin position="166"/>
        <end position="407"/>
    </location>
</feature>
<feature type="compositionally biased region" description="Low complexity" evidence="1">
    <location>
        <begin position="452"/>
        <end position="469"/>
    </location>
</feature>
<dbReference type="OrthoDB" id="9332038at2759"/>
<gene>
    <name evidence="2" type="ORF">BD311DRAFT_607502</name>
</gene>
<feature type="compositionally biased region" description="Basic and acidic residues" evidence="1">
    <location>
        <begin position="37"/>
        <end position="47"/>
    </location>
</feature>
<dbReference type="EMBL" id="ML143417">
    <property type="protein sequence ID" value="TBU28944.1"/>
    <property type="molecule type" value="Genomic_DNA"/>
</dbReference>
<feature type="compositionally biased region" description="Basic and acidic residues" evidence="1">
    <location>
        <begin position="501"/>
        <end position="510"/>
    </location>
</feature>